<protein>
    <submittedName>
        <fullName evidence="1">Uncharacterized protein</fullName>
    </submittedName>
</protein>
<name>A0A1V0SBM5_9VIRU</name>
<organism evidence="1">
    <name type="scientific">Catovirus CTV1</name>
    <dbReference type="NCBI Taxonomy" id="1977631"/>
    <lineage>
        <taxon>Viruses</taxon>
        <taxon>Varidnaviria</taxon>
        <taxon>Bamfordvirae</taxon>
        <taxon>Nucleocytoviricota</taxon>
        <taxon>Megaviricetes</taxon>
        <taxon>Imitervirales</taxon>
        <taxon>Mimiviridae</taxon>
        <taxon>Klosneuvirinae</taxon>
        <taxon>Catovirus</taxon>
    </lineage>
</organism>
<sequence>MSDLKTLLEENQYLKKIIKLYDDPFKHVPQRLNEIKNVIDFHFKEDNELNNIIVRQIQDKFKNQLASFEYVKNTNSLVGGKQIIFVSRKTQKISKMMDVLDFKKDEFDKNIGILVKSKKGRVPRFVSFLKNYIFEYIGKQKQEFRELIDM</sequence>
<gene>
    <name evidence="1" type="ORF">Catovirus_2_30</name>
</gene>
<accession>A0A1V0SBM5</accession>
<evidence type="ECO:0000313" key="1">
    <source>
        <dbReference type="EMBL" id="ARF09081.1"/>
    </source>
</evidence>
<proteinExistence type="predicted"/>
<reference evidence="1" key="1">
    <citation type="journal article" date="2017" name="Science">
        <title>Giant viruses with an expanded complement of translation system components.</title>
        <authorList>
            <person name="Schulz F."/>
            <person name="Yutin N."/>
            <person name="Ivanova N.N."/>
            <person name="Ortega D.R."/>
            <person name="Lee T.K."/>
            <person name="Vierheilig J."/>
            <person name="Daims H."/>
            <person name="Horn M."/>
            <person name="Wagner M."/>
            <person name="Jensen G.J."/>
            <person name="Kyrpides N.C."/>
            <person name="Koonin E.V."/>
            <person name="Woyke T."/>
        </authorList>
    </citation>
    <scope>NUCLEOTIDE SEQUENCE</scope>
    <source>
        <strain evidence="1">CTV1</strain>
    </source>
</reference>
<dbReference type="EMBL" id="KY684084">
    <property type="protein sequence ID" value="ARF09081.1"/>
    <property type="molecule type" value="Genomic_DNA"/>
</dbReference>